<feature type="region of interest" description="Disordered" evidence="1">
    <location>
        <begin position="191"/>
        <end position="212"/>
    </location>
</feature>
<evidence type="ECO:0000256" key="1">
    <source>
        <dbReference type="SAM" id="MobiDB-lite"/>
    </source>
</evidence>
<proteinExistence type="predicted"/>
<name>A0A261EV60_9BIFI</name>
<dbReference type="Gene3D" id="3.40.50.300">
    <property type="entry name" value="P-loop containing nucleotide triphosphate hydrolases"/>
    <property type="match status" value="1"/>
</dbReference>
<organism evidence="2 3">
    <name type="scientific">Pseudoscardovia suis</name>
    <dbReference type="NCBI Taxonomy" id="987063"/>
    <lineage>
        <taxon>Bacteria</taxon>
        <taxon>Bacillati</taxon>
        <taxon>Actinomycetota</taxon>
        <taxon>Actinomycetes</taxon>
        <taxon>Bifidobacteriales</taxon>
        <taxon>Bifidobacteriaceae</taxon>
        <taxon>Pseudoscardovia</taxon>
    </lineage>
</organism>
<dbReference type="AlphaFoldDB" id="A0A261EV60"/>
<reference evidence="2 3" key="1">
    <citation type="journal article" date="2017" name="BMC Genomics">
        <title>Comparative genomic and phylogenomic analyses of the Bifidobacteriaceae family.</title>
        <authorList>
            <person name="Lugli G.A."/>
            <person name="Milani C."/>
            <person name="Turroni F."/>
            <person name="Duranti S."/>
            <person name="Mancabelli L."/>
            <person name="Mangifesta M."/>
            <person name="Ferrario C."/>
            <person name="Modesto M."/>
            <person name="Mattarelli P."/>
            <person name="Jiri K."/>
            <person name="van Sinderen D."/>
            <person name="Ventura M."/>
        </authorList>
    </citation>
    <scope>NUCLEOTIDE SEQUENCE [LARGE SCALE GENOMIC DNA]</scope>
    <source>
        <strain evidence="2 3">DSM 24744</strain>
    </source>
</reference>
<accession>A0A261EV60</accession>
<gene>
    <name evidence="2" type="ORF">PSSU_1184</name>
</gene>
<sequence length="422" mass="43598">MDNGGDSRQHADILVFGSANAGCGVSVTAACCARMLAQEGARCALVDVDFEAGGLDVTLGVEDAPGLRWNAITTPLGRMDPEALMRELVDWDGVALLASDCRQTQVPPWWNVTAALDALAQCCDVVIVDAGRGGIARALKRGGLGGVSSGANGAPQALGVNSALGMPRANRANMMSGANVAAAVTGAAVDRSRQAALSPPPPPSLPRGVRTLDGTRAESGARAGRGIQAGPEARVESAREIRCAESDVWLVDPALSDTQLSGTRSSVSGAEKSQVAVADLVPDAGLAQRNLESAGGLRVREIQLVELSVLGLARAQAWHECRRRDARDVRTASVDECASALCGVTSRVLVGVVPAASKAMRPDLGARDAEAYLNEPVLGPLPRSRRLCAAVLAGEGVGEVPRKLAAVLRRALHEVGVDDAQR</sequence>
<evidence type="ECO:0000313" key="3">
    <source>
        <dbReference type="Proteomes" id="UP000216454"/>
    </source>
</evidence>
<keyword evidence="3" id="KW-1185">Reference proteome</keyword>
<protein>
    <submittedName>
        <fullName evidence="2">Cobyric acid synthase</fullName>
    </submittedName>
</protein>
<dbReference type="InterPro" id="IPR027417">
    <property type="entry name" value="P-loop_NTPase"/>
</dbReference>
<comment type="caution">
    <text evidence="2">The sequence shown here is derived from an EMBL/GenBank/DDBJ whole genome shotgun (WGS) entry which is preliminary data.</text>
</comment>
<dbReference type="EMBL" id="MWWQ01000011">
    <property type="protein sequence ID" value="OZG50748.1"/>
    <property type="molecule type" value="Genomic_DNA"/>
</dbReference>
<evidence type="ECO:0000313" key="2">
    <source>
        <dbReference type="EMBL" id="OZG50748.1"/>
    </source>
</evidence>
<dbReference type="SUPFAM" id="SSF52540">
    <property type="entry name" value="P-loop containing nucleoside triphosphate hydrolases"/>
    <property type="match status" value="1"/>
</dbReference>
<dbReference type="Proteomes" id="UP000216454">
    <property type="component" value="Unassembled WGS sequence"/>
</dbReference>